<keyword evidence="7" id="KW-0732">Signal</keyword>
<keyword evidence="13 20" id="KW-0472">Membrane</keyword>
<protein>
    <recommendedName>
        <fullName evidence="2">non-specific serine/threonine protein kinase</fullName>
        <ecNumber evidence="2">2.7.11.1</ecNumber>
    </recommendedName>
</protein>
<comment type="catalytic activity">
    <reaction evidence="18">
        <text>L-seryl-[protein] + ATP = O-phospho-L-seryl-[protein] + ADP + H(+)</text>
        <dbReference type="Rhea" id="RHEA:17989"/>
        <dbReference type="Rhea" id="RHEA-COMP:9863"/>
        <dbReference type="Rhea" id="RHEA-COMP:11604"/>
        <dbReference type="ChEBI" id="CHEBI:15378"/>
        <dbReference type="ChEBI" id="CHEBI:29999"/>
        <dbReference type="ChEBI" id="CHEBI:30616"/>
        <dbReference type="ChEBI" id="CHEBI:83421"/>
        <dbReference type="ChEBI" id="CHEBI:456216"/>
        <dbReference type="EC" id="2.7.11.1"/>
    </reaction>
</comment>
<organism evidence="23 24">
    <name type="scientific">Ambrosia artemisiifolia</name>
    <name type="common">Common ragweed</name>
    <dbReference type="NCBI Taxonomy" id="4212"/>
    <lineage>
        <taxon>Eukaryota</taxon>
        <taxon>Viridiplantae</taxon>
        <taxon>Streptophyta</taxon>
        <taxon>Embryophyta</taxon>
        <taxon>Tracheophyta</taxon>
        <taxon>Spermatophyta</taxon>
        <taxon>Magnoliopsida</taxon>
        <taxon>eudicotyledons</taxon>
        <taxon>Gunneridae</taxon>
        <taxon>Pentapetalae</taxon>
        <taxon>asterids</taxon>
        <taxon>campanulids</taxon>
        <taxon>Asterales</taxon>
        <taxon>Asteraceae</taxon>
        <taxon>Asteroideae</taxon>
        <taxon>Heliantheae alliance</taxon>
        <taxon>Heliantheae</taxon>
        <taxon>Ambrosia</taxon>
    </lineage>
</organism>
<feature type="binding site" evidence="19">
    <location>
        <position position="1263"/>
    </location>
    <ligand>
        <name>ATP</name>
        <dbReference type="ChEBI" id="CHEBI:30616"/>
    </ligand>
</feature>
<evidence type="ECO:0000256" key="6">
    <source>
        <dbReference type="ARBA" id="ARBA00022692"/>
    </source>
</evidence>
<evidence type="ECO:0000256" key="15">
    <source>
        <dbReference type="ARBA" id="ARBA00023170"/>
    </source>
</evidence>
<dbReference type="FunFam" id="2.90.10.10:FF:000026">
    <property type="entry name" value="Serine/threonine-protein kinase"/>
    <property type="match status" value="2"/>
</dbReference>
<comment type="catalytic activity">
    <reaction evidence="17">
        <text>L-threonyl-[protein] + ATP = O-phospho-L-threonyl-[protein] + ADP + H(+)</text>
        <dbReference type="Rhea" id="RHEA:46608"/>
        <dbReference type="Rhea" id="RHEA-COMP:11060"/>
        <dbReference type="Rhea" id="RHEA-COMP:11605"/>
        <dbReference type="ChEBI" id="CHEBI:15378"/>
        <dbReference type="ChEBI" id="CHEBI:30013"/>
        <dbReference type="ChEBI" id="CHEBI:30616"/>
        <dbReference type="ChEBI" id="CHEBI:61977"/>
        <dbReference type="ChEBI" id="CHEBI:456216"/>
        <dbReference type="EC" id="2.7.11.1"/>
    </reaction>
</comment>
<evidence type="ECO:0000256" key="3">
    <source>
        <dbReference type="ARBA" id="ARBA00022527"/>
    </source>
</evidence>
<dbReference type="InterPro" id="IPR008271">
    <property type="entry name" value="Ser/Thr_kinase_AS"/>
</dbReference>
<dbReference type="Pfam" id="PF01453">
    <property type="entry name" value="B_lectin"/>
    <property type="match status" value="2"/>
</dbReference>
<evidence type="ECO:0000259" key="21">
    <source>
        <dbReference type="PROSITE" id="PS50011"/>
    </source>
</evidence>
<dbReference type="Pfam" id="PF00954">
    <property type="entry name" value="S_locus_glycop"/>
    <property type="match status" value="1"/>
</dbReference>
<dbReference type="GO" id="GO:0005524">
    <property type="term" value="F:ATP binding"/>
    <property type="evidence" value="ECO:0007669"/>
    <property type="project" value="UniProtKB-UniRule"/>
</dbReference>
<evidence type="ECO:0000256" key="5">
    <source>
        <dbReference type="ARBA" id="ARBA00022679"/>
    </source>
</evidence>
<dbReference type="PROSITE" id="PS00107">
    <property type="entry name" value="PROTEIN_KINASE_ATP"/>
    <property type="match status" value="1"/>
</dbReference>
<dbReference type="PANTHER" id="PTHR47976">
    <property type="entry name" value="G-TYPE LECTIN S-RECEPTOR-LIKE SERINE/THREONINE-PROTEIN KINASE SD2-5"/>
    <property type="match status" value="1"/>
</dbReference>
<dbReference type="InterPro" id="IPR011009">
    <property type="entry name" value="Kinase-like_dom_sf"/>
</dbReference>
<keyword evidence="3" id="KW-0723">Serine/threonine-protein kinase</keyword>
<accession>A0AAD5GKZ5</accession>
<dbReference type="InterPro" id="IPR000858">
    <property type="entry name" value="S_locus_glycoprot_dom"/>
</dbReference>
<dbReference type="InterPro" id="IPR017441">
    <property type="entry name" value="Protein_kinase_ATP_BS"/>
</dbReference>
<keyword evidence="10" id="KW-0418">Kinase</keyword>
<dbReference type="PANTHER" id="PTHR47976:SF27">
    <property type="entry name" value="RECEPTOR-LIKE SERINE_THREONINE-PROTEIN KINASE"/>
    <property type="match status" value="1"/>
</dbReference>
<sequence>THASSVVNNSVSYNIPLNSTLTPHKNPSWFSPSGLFAFGFYPQDDGFAVGIWLTTKPEITVVWTKYRDDTPYSKNTSIELSRGGWLRLLTTYGEQWIIGSLSDSATSASMLDSGNFVLYKHSEVIWQSFDYPTDTILDGQKLVAGDELHSSVSASQHSSGRFVLCMQFDGNLVAYNENISSSSDDAYWSTETSSTYYESLNLNLSGSLYMVGFDAPQRVLNPYTSSPVRNNETTIYRATLNPQGNFILYSHIFTTPPSNLTRMKTEWAALPNPCKAKGSCGVNSYCSSTAVDDVECHCFPGFSFLNDTVDGKILGCSRGFTDEEACSQSALEYFSYNMSELKNIELQALNPYSVMNLSKNACSKSCLDDCNCWASLYADDGCKKLMDPIVDALLNKSILATVFIKVRVPKNASVIQIKQSVAVERKRLVSVLAIAFGLLALMCTLMALSSFFFYRVHARRYERLSENVGFDFMSDHLILRSFTYDELQKATDNFKEEIGRNSNGEVYKGFISEGKKAVAVKRLEKVIEGEFRAEINAIAQTHHRNLVRLLGFCIHGATKLLVYEFMSNGSLADLLLAQPGWKERVRVALDVARGILYLHQECESRIIHCDIKPENILFDEYWTAKITDFGLSKPLNPNQSGTLTSVRGTKGYLAPEWFKNTLISTKVDIYSFGVVLLEILCCTSEMKIDILSEDKTRLTTWVYNCFAANELNRLIGATDDDEEEAVDIYMFQRMVKVGLLCIQDDPEARPSIKDVIMMLEGTTDIPTPPSPIPLARVDGGSNIHSIGLGSSLVAGAQPTNAWYSQSKLFAFGFHPQGDGYVVAIWLTVKDEENRHTVVWTLDRDKPPVSPNTTLNLTHNGELVLISEKSDVIVRKNITTTEANISFAVLENNGNFVLYNSSMIVVWQSFDYPTDTLLQGQSLVGGMELVSSVSKTNYSSGRFRVKMQYDGNLVMYPINTTDVATYAYWYSSTNMGESTNSQVYLYLNNTGILQLLDDTNSKVLQVSNTQLPYHVVSRATLGDDGIFRLYAYKHTNSVPLIVWSKPDYPCDVKNYCEFSSYCTTDEKRQPYCVCLPGTNFVDPDRKFSGCQKNFTHGRCRSKEKKNARYYNMVTKEQLSWAEGDSYYRALADNKEGCSNSCLEDCDCDAALFQQGYCSKYKYPLLNVVAVDDNMEGAAGGGQVGDHNYKQEDVGYFVFKFRLLKYKRLLESRTLGLAEDLILRSYTYSELKRATDGFKQELGRGSFGTVYKGSLYKGKKPIAVKRLEKMVDDGEREFRAEMQVIGKTHHKNLVRLLGYCAEGKTQRLLVYEYMSNGTLADCLFKSERLPDWSERVQIALDVARGILYLHEECETPIIHCDIKPQNILMDDFWTAKISDFGLAKLLMPDQTKTFTMVRGTRGYLAPEWQKNSPISLKVDIFSYGVVLLEIICCRRNLDVHVSNPDEIVLSNWVYKCFERGQLDLLVDLEDVEKEALERLVKVGLWCIQDEPAHRPSMKCVLLMLEGITDIATPPCPTSTWSNLLLATLEVLITQVMHAASMAKPVFCLIIDK</sequence>
<evidence type="ECO:0000256" key="12">
    <source>
        <dbReference type="ARBA" id="ARBA00022989"/>
    </source>
</evidence>
<dbReference type="EMBL" id="JAMZMK010007733">
    <property type="protein sequence ID" value="KAI7743428.1"/>
    <property type="molecule type" value="Genomic_DNA"/>
</dbReference>
<dbReference type="FunFam" id="3.30.200.20:FF:000059">
    <property type="entry name" value="S-receptor-like serine/threonine-protein kinase"/>
    <property type="match status" value="2"/>
</dbReference>
<dbReference type="SUPFAM" id="SSF56112">
    <property type="entry name" value="Protein kinase-like (PK-like)"/>
    <property type="match status" value="2"/>
</dbReference>
<keyword evidence="14" id="KW-1015">Disulfide bond</keyword>
<keyword evidence="11 19" id="KW-0067">ATP-binding</keyword>
<dbReference type="Gene3D" id="3.30.200.20">
    <property type="entry name" value="Phosphorylase Kinase, domain 1"/>
    <property type="match status" value="2"/>
</dbReference>
<evidence type="ECO:0000256" key="19">
    <source>
        <dbReference type="PROSITE-ProRule" id="PRU10141"/>
    </source>
</evidence>
<evidence type="ECO:0000259" key="22">
    <source>
        <dbReference type="PROSITE" id="PS50927"/>
    </source>
</evidence>
<feature type="domain" description="Bulb-type lectin" evidence="22">
    <location>
        <begin position="783"/>
        <end position="910"/>
    </location>
</feature>
<dbReference type="GO" id="GO:0030246">
    <property type="term" value="F:carbohydrate binding"/>
    <property type="evidence" value="ECO:0007669"/>
    <property type="project" value="UniProtKB-KW"/>
</dbReference>
<evidence type="ECO:0000256" key="1">
    <source>
        <dbReference type="ARBA" id="ARBA00004479"/>
    </source>
</evidence>
<dbReference type="Pfam" id="PF00069">
    <property type="entry name" value="Pkinase"/>
    <property type="match status" value="2"/>
</dbReference>
<keyword evidence="4" id="KW-0245">EGF-like domain</keyword>
<evidence type="ECO:0000256" key="2">
    <source>
        <dbReference type="ARBA" id="ARBA00012513"/>
    </source>
</evidence>
<feature type="domain" description="Bulb-type lectin" evidence="22">
    <location>
        <begin position="14"/>
        <end position="131"/>
    </location>
</feature>
<dbReference type="InterPro" id="IPR051343">
    <property type="entry name" value="G-type_lectin_kinases/EP1-like"/>
</dbReference>
<evidence type="ECO:0000256" key="13">
    <source>
        <dbReference type="ARBA" id="ARBA00023136"/>
    </source>
</evidence>
<keyword evidence="6 20" id="KW-0812">Transmembrane</keyword>
<keyword evidence="24" id="KW-1185">Reference proteome</keyword>
<dbReference type="GO" id="GO:0048544">
    <property type="term" value="P:recognition of pollen"/>
    <property type="evidence" value="ECO:0007669"/>
    <property type="project" value="InterPro"/>
</dbReference>
<dbReference type="InterPro" id="IPR001480">
    <property type="entry name" value="Bulb-type_lectin_dom"/>
</dbReference>
<gene>
    <name evidence="23" type="ORF">M8C21_011279</name>
</gene>
<keyword evidence="8" id="KW-0430">Lectin</keyword>
<dbReference type="InterPro" id="IPR036426">
    <property type="entry name" value="Bulb-type_lectin_dom_sf"/>
</dbReference>
<reference evidence="23" key="1">
    <citation type="submission" date="2022-06" db="EMBL/GenBank/DDBJ databases">
        <title>Uncovering the hologenomic basis of an extraordinary plant invasion.</title>
        <authorList>
            <person name="Bieker V.C."/>
            <person name="Martin M.D."/>
            <person name="Gilbert T."/>
            <person name="Hodgins K."/>
            <person name="Battlay P."/>
            <person name="Petersen B."/>
            <person name="Wilson J."/>
        </authorList>
    </citation>
    <scope>NUCLEOTIDE SEQUENCE</scope>
    <source>
        <strain evidence="23">AA19_3_7</strain>
        <tissue evidence="23">Leaf</tissue>
    </source>
</reference>
<dbReference type="SMART" id="SM00108">
    <property type="entry name" value="B_lectin"/>
    <property type="match status" value="3"/>
</dbReference>
<keyword evidence="15" id="KW-0675">Receptor</keyword>
<dbReference type="Gene3D" id="2.90.10.10">
    <property type="entry name" value="Bulb-type lectin domain"/>
    <property type="match status" value="4"/>
</dbReference>
<dbReference type="FunFam" id="1.10.510.10:FF:000237">
    <property type="entry name" value="G-type lectin S-receptor-like serine/threonine-protein kinase"/>
    <property type="match status" value="2"/>
</dbReference>
<evidence type="ECO:0000256" key="11">
    <source>
        <dbReference type="ARBA" id="ARBA00022840"/>
    </source>
</evidence>
<evidence type="ECO:0000256" key="20">
    <source>
        <dbReference type="SAM" id="Phobius"/>
    </source>
</evidence>
<evidence type="ECO:0000256" key="4">
    <source>
        <dbReference type="ARBA" id="ARBA00022536"/>
    </source>
</evidence>
<evidence type="ECO:0000256" key="10">
    <source>
        <dbReference type="ARBA" id="ARBA00022777"/>
    </source>
</evidence>
<feature type="domain" description="Protein kinase" evidence="21">
    <location>
        <begin position="1234"/>
        <end position="1505"/>
    </location>
</feature>
<dbReference type="CDD" id="cd14066">
    <property type="entry name" value="STKc_IRAK"/>
    <property type="match status" value="1"/>
</dbReference>
<feature type="domain" description="Bulb-type lectin" evidence="22">
    <location>
        <begin position="133"/>
        <end position="261"/>
    </location>
</feature>
<dbReference type="SUPFAM" id="SSF51110">
    <property type="entry name" value="alpha-D-mannose-specific plant lectins"/>
    <property type="match status" value="3"/>
</dbReference>
<dbReference type="InterPro" id="IPR000719">
    <property type="entry name" value="Prot_kinase_dom"/>
</dbReference>
<name>A0AAD5GKZ5_AMBAR</name>
<evidence type="ECO:0000256" key="16">
    <source>
        <dbReference type="ARBA" id="ARBA00023180"/>
    </source>
</evidence>
<evidence type="ECO:0000256" key="18">
    <source>
        <dbReference type="ARBA" id="ARBA00048679"/>
    </source>
</evidence>
<comment type="caution">
    <text evidence="23">The sequence shown here is derived from an EMBL/GenBank/DDBJ whole genome shotgun (WGS) entry which is preliminary data.</text>
</comment>
<dbReference type="Gene3D" id="1.10.510.10">
    <property type="entry name" value="Transferase(Phosphotransferase) domain 1"/>
    <property type="match status" value="2"/>
</dbReference>
<dbReference type="GO" id="GO:0016020">
    <property type="term" value="C:membrane"/>
    <property type="evidence" value="ECO:0007669"/>
    <property type="project" value="UniProtKB-SubCell"/>
</dbReference>
<feature type="domain" description="Protein kinase" evidence="21">
    <location>
        <begin position="492"/>
        <end position="763"/>
    </location>
</feature>
<evidence type="ECO:0000256" key="14">
    <source>
        <dbReference type="ARBA" id="ARBA00023157"/>
    </source>
</evidence>
<keyword evidence="9 19" id="KW-0547">Nucleotide-binding</keyword>
<evidence type="ECO:0000256" key="7">
    <source>
        <dbReference type="ARBA" id="ARBA00022729"/>
    </source>
</evidence>
<feature type="transmembrane region" description="Helical" evidence="20">
    <location>
        <begin position="428"/>
        <end position="454"/>
    </location>
</feature>
<feature type="domain" description="Bulb-type lectin" evidence="22">
    <location>
        <begin position="913"/>
        <end position="1041"/>
    </location>
</feature>
<evidence type="ECO:0000313" key="23">
    <source>
        <dbReference type="EMBL" id="KAI7743428.1"/>
    </source>
</evidence>
<evidence type="ECO:0000256" key="8">
    <source>
        <dbReference type="ARBA" id="ARBA00022734"/>
    </source>
</evidence>
<dbReference type="SMART" id="SM00220">
    <property type="entry name" value="S_TKc"/>
    <property type="match status" value="2"/>
</dbReference>
<keyword evidence="5" id="KW-0808">Transferase</keyword>
<evidence type="ECO:0000256" key="17">
    <source>
        <dbReference type="ARBA" id="ARBA00047899"/>
    </source>
</evidence>
<evidence type="ECO:0000313" key="24">
    <source>
        <dbReference type="Proteomes" id="UP001206925"/>
    </source>
</evidence>
<proteinExistence type="predicted"/>
<keyword evidence="16" id="KW-0325">Glycoprotein</keyword>
<dbReference type="PROSITE" id="PS00108">
    <property type="entry name" value="PROTEIN_KINASE_ST"/>
    <property type="match status" value="2"/>
</dbReference>
<dbReference type="Proteomes" id="UP001206925">
    <property type="component" value="Unassembled WGS sequence"/>
</dbReference>
<dbReference type="PROSITE" id="PS50011">
    <property type="entry name" value="PROTEIN_KINASE_DOM"/>
    <property type="match status" value="2"/>
</dbReference>
<evidence type="ECO:0000256" key="9">
    <source>
        <dbReference type="ARBA" id="ARBA00022741"/>
    </source>
</evidence>
<comment type="subcellular location">
    <subcellularLocation>
        <location evidence="1">Membrane</location>
        <topology evidence="1">Single-pass type I membrane protein</topology>
    </subcellularLocation>
</comment>
<dbReference type="PROSITE" id="PS50927">
    <property type="entry name" value="BULB_LECTIN"/>
    <property type="match status" value="4"/>
</dbReference>
<keyword evidence="12 20" id="KW-1133">Transmembrane helix</keyword>
<feature type="non-terminal residue" evidence="23">
    <location>
        <position position="1"/>
    </location>
</feature>
<dbReference type="GO" id="GO:0004674">
    <property type="term" value="F:protein serine/threonine kinase activity"/>
    <property type="evidence" value="ECO:0007669"/>
    <property type="project" value="UniProtKB-KW"/>
</dbReference>
<dbReference type="EC" id="2.7.11.1" evidence="2"/>